<feature type="compositionally biased region" description="Basic and acidic residues" evidence="1">
    <location>
        <begin position="1"/>
        <end position="31"/>
    </location>
</feature>
<keyword evidence="3" id="KW-1185">Reference proteome</keyword>
<dbReference type="Pfam" id="PF26325">
    <property type="entry name" value="YhjD"/>
    <property type="match status" value="1"/>
</dbReference>
<sequence>MSKKLEGNGRWESSRMMLPEHREQYLQRKEQAGAPVQPQEPGKSTPAQLPTKEELELIREFVLLPIMMTIVDKNCTEIGLSSYSMKSLYIKASQVLMTRIHDELSAVRKEMKRRQIKVFEDERVDSAIHYHFICRGYRDTFAMMRDVVRAEMSVRIARYVAEMFKAKS</sequence>
<dbReference type="AlphaFoldDB" id="A0A328TZY9"/>
<protein>
    <submittedName>
        <fullName evidence="2">Uncharacterized protein</fullName>
    </submittedName>
</protein>
<dbReference type="OrthoDB" id="2644100at2"/>
<proteinExistence type="predicted"/>
<dbReference type="InterPro" id="IPR058600">
    <property type="entry name" value="YhjD-like"/>
</dbReference>
<evidence type="ECO:0000313" key="3">
    <source>
        <dbReference type="Proteomes" id="UP000249260"/>
    </source>
</evidence>
<dbReference type="RefSeq" id="WP_112882351.1">
    <property type="nucleotide sequence ID" value="NZ_QLUW01000002.1"/>
</dbReference>
<gene>
    <name evidence="2" type="ORF">DL346_11965</name>
</gene>
<evidence type="ECO:0000313" key="2">
    <source>
        <dbReference type="EMBL" id="RAP76127.1"/>
    </source>
</evidence>
<reference evidence="2 3" key="1">
    <citation type="submission" date="2018-06" db="EMBL/GenBank/DDBJ databases">
        <title>Paenibacillus montanisoli sp. nov., isolated from mountain area soil.</title>
        <authorList>
            <person name="Wu M."/>
        </authorList>
    </citation>
    <scope>NUCLEOTIDE SEQUENCE [LARGE SCALE GENOMIC DNA]</scope>
    <source>
        <strain evidence="2 3">RA17</strain>
    </source>
</reference>
<accession>A0A328TZY9</accession>
<comment type="caution">
    <text evidence="2">The sequence shown here is derived from an EMBL/GenBank/DDBJ whole genome shotgun (WGS) entry which is preliminary data.</text>
</comment>
<evidence type="ECO:0000256" key="1">
    <source>
        <dbReference type="SAM" id="MobiDB-lite"/>
    </source>
</evidence>
<organism evidence="2 3">
    <name type="scientific">Paenibacillus montanisoli</name>
    <dbReference type="NCBI Taxonomy" id="2081970"/>
    <lineage>
        <taxon>Bacteria</taxon>
        <taxon>Bacillati</taxon>
        <taxon>Bacillota</taxon>
        <taxon>Bacilli</taxon>
        <taxon>Bacillales</taxon>
        <taxon>Paenibacillaceae</taxon>
        <taxon>Paenibacillus</taxon>
    </lineage>
</organism>
<name>A0A328TZY9_9BACL</name>
<feature type="region of interest" description="Disordered" evidence="1">
    <location>
        <begin position="1"/>
        <end position="50"/>
    </location>
</feature>
<dbReference type="Proteomes" id="UP000249260">
    <property type="component" value="Unassembled WGS sequence"/>
</dbReference>
<dbReference type="EMBL" id="QLUW01000002">
    <property type="protein sequence ID" value="RAP76127.1"/>
    <property type="molecule type" value="Genomic_DNA"/>
</dbReference>